<dbReference type="InterPro" id="IPR037401">
    <property type="entry name" value="SnoaL-like"/>
</dbReference>
<reference evidence="3" key="1">
    <citation type="journal article" date="2019" name="Int. J. Syst. Evol. Microbiol.">
        <title>The Global Catalogue of Microorganisms (GCM) 10K type strain sequencing project: providing services to taxonomists for standard genome sequencing and annotation.</title>
        <authorList>
            <consortium name="The Broad Institute Genomics Platform"/>
            <consortium name="The Broad Institute Genome Sequencing Center for Infectious Disease"/>
            <person name="Wu L."/>
            <person name="Ma J."/>
        </authorList>
    </citation>
    <scope>NUCLEOTIDE SEQUENCE [LARGE SCALE GENOMIC DNA]</scope>
    <source>
        <strain evidence="3">CGMCC 1.6784</strain>
    </source>
</reference>
<dbReference type="EMBL" id="BMLK01000001">
    <property type="protein sequence ID" value="GGN41100.1"/>
    <property type="molecule type" value="Genomic_DNA"/>
</dbReference>
<keyword evidence="3" id="KW-1185">Reference proteome</keyword>
<gene>
    <name evidence="2" type="ORF">GCM10011349_02700</name>
</gene>
<evidence type="ECO:0000313" key="3">
    <source>
        <dbReference type="Proteomes" id="UP000605099"/>
    </source>
</evidence>
<dbReference type="Pfam" id="PF13577">
    <property type="entry name" value="SnoaL_4"/>
    <property type="match status" value="1"/>
</dbReference>
<evidence type="ECO:0000259" key="1">
    <source>
        <dbReference type="Pfam" id="PF13577"/>
    </source>
</evidence>
<organism evidence="2 3">
    <name type="scientific">Novosphingobium indicum</name>
    <dbReference type="NCBI Taxonomy" id="462949"/>
    <lineage>
        <taxon>Bacteria</taxon>
        <taxon>Pseudomonadati</taxon>
        <taxon>Pseudomonadota</taxon>
        <taxon>Alphaproteobacteria</taxon>
        <taxon>Sphingomonadales</taxon>
        <taxon>Sphingomonadaceae</taxon>
        <taxon>Novosphingobium</taxon>
    </lineage>
</organism>
<dbReference type="CDD" id="cd00531">
    <property type="entry name" value="NTF2_like"/>
    <property type="match status" value="1"/>
</dbReference>
<evidence type="ECO:0000313" key="2">
    <source>
        <dbReference type="EMBL" id="GGN41100.1"/>
    </source>
</evidence>
<proteinExistence type="predicted"/>
<protein>
    <recommendedName>
        <fullName evidence="1">SnoaL-like domain-containing protein</fullName>
    </recommendedName>
</protein>
<name>A0ABQ2J9X1_9SPHN</name>
<dbReference type="InterPro" id="IPR032710">
    <property type="entry name" value="NTF2-like_dom_sf"/>
</dbReference>
<feature type="domain" description="SnoaL-like" evidence="1">
    <location>
        <begin position="29"/>
        <end position="152"/>
    </location>
</feature>
<dbReference type="Proteomes" id="UP000605099">
    <property type="component" value="Unassembled WGS sequence"/>
</dbReference>
<dbReference type="Gene3D" id="3.10.450.50">
    <property type="match status" value="1"/>
</dbReference>
<dbReference type="SUPFAM" id="SSF54427">
    <property type="entry name" value="NTF2-like"/>
    <property type="match status" value="1"/>
</dbReference>
<accession>A0ABQ2J9X1</accession>
<comment type="caution">
    <text evidence="2">The sequence shown here is derived from an EMBL/GenBank/DDBJ whole genome shotgun (WGS) entry which is preliminary data.</text>
</comment>
<sequence>MRSFLLIIACHEIERENAVQGPERDERLQELWDHHEIRQLLATYCHGCDRADEAEMASVYCEESWDDHGPDKCDGKVFTQRILEKARQTTKVVSHMLGQSLIRVNGSAASAETYFVATLIADTDPGERMTQLGGRYVDTLEREQGTWRIKERLCVRDWSSTGEIDPGYLATAGFVEGRRGSADVSWEKLGLVPETAA</sequence>